<dbReference type="Pfam" id="PF12822">
    <property type="entry name" value="ECF_trnsprt"/>
    <property type="match status" value="1"/>
</dbReference>
<feature type="transmembrane region" description="Helical" evidence="1">
    <location>
        <begin position="37"/>
        <end position="54"/>
    </location>
</feature>
<keyword evidence="3" id="KW-1185">Reference proteome</keyword>
<sequence length="143" mass="15672">MHIPVLLGGLILGWRAGLLIGFITPIISSFLTGMPPLFPILPMMTIELALYGAASGYTYQSLHWPLFVSLLFAMAIGRIGVAVMIAALADSLHIQLSPLIYIIMSLSQGALGVIIQLVFIPVFINRFNKIIYVKGVYKNNEKK</sequence>
<gene>
    <name evidence="2" type="ORF">SAMN05660299_02568</name>
</gene>
<dbReference type="Proteomes" id="UP000199309">
    <property type="component" value="Unassembled WGS sequence"/>
</dbReference>
<dbReference type="InterPro" id="IPR024529">
    <property type="entry name" value="ECF_trnsprt_substrate-spec"/>
</dbReference>
<evidence type="ECO:0000256" key="1">
    <source>
        <dbReference type="SAM" id="Phobius"/>
    </source>
</evidence>
<dbReference type="AlphaFoldDB" id="A0A1H0AQ32"/>
<reference evidence="2 3" key="1">
    <citation type="submission" date="2016-10" db="EMBL/GenBank/DDBJ databases">
        <authorList>
            <person name="de Groot N.N."/>
        </authorList>
    </citation>
    <scope>NUCLEOTIDE SEQUENCE [LARGE SCALE GENOMIC DNA]</scope>
    <source>
        <strain evidence="2 3">DSM 16981</strain>
    </source>
</reference>
<dbReference type="STRING" id="349095.SAMN05660299_02568"/>
<accession>A0A1H0AQ32</accession>
<feature type="transmembrane region" description="Helical" evidence="1">
    <location>
        <begin position="66"/>
        <end position="87"/>
    </location>
</feature>
<organism evidence="2 3">
    <name type="scientific">Megasphaera paucivorans</name>
    <dbReference type="NCBI Taxonomy" id="349095"/>
    <lineage>
        <taxon>Bacteria</taxon>
        <taxon>Bacillati</taxon>
        <taxon>Bacillota</taxon>
        <taxon>Negativicutes</taxon>
        <taxon>Veillonellales</taxon>
        <taxon>Veillonellaceae</taxon>
        <taxon>Megasphaera</taxon>
    </lineage>
</organism>
<evidence type="ECO:0008006" key="4">
    <source>
        <dbReference type="Google" id="ProtNLM"/>
    </source>
</evidence>
<dbReference type="GO" id="GO:0022857">
    <property type="term" value="F:transmembrane transporter activity"/>
    <property type="evidence" value="ECO:0007669"/>
    <property type="project" value="InterPro"/>
</dbReference>
<dbReference type="EMBL" id="FNHQ01000041">
    <property type="protein sequence ID" value="SDN35475.1"/>
    <property type="molecule type" value="Genomic_DNA"/>
</dbReference>
<evidence type="ECO:0000313" key="3">
    <source>
        <dbReference type="Proteomes" id="UP000199309"/>
    </source>
</evidence>
<keyword evidence="1" id="KW-0812">Transmembrane</keyword>
<feature type="transmembrane region" description="Helical" evidence="1">
    <location>
        <begin position="12"/>
        <end position="31"/>
    </location>
</feature>
<name>A0A1H0AQ32_9FIRM</name>
<dbReference type="Gene3D" id="1.10.1760.20">
    <property type="match status" value="1"/>
</dbReference>
<keyword evidence="1" id="KW-1133">Transmembrane helix</keyword>
<evidence type="ECO:0000313" key="2">
    <source>
        <dbReference type="EMBL" id="SDN35475.1"/>
    </source>
</evidence>
<keyword evidence="1" id="KW-0472">Membrane</keyword>
<feature type="transmembrane region" description="Helical" evidence="1">
    <location>
        <begin position="99"/>
        <end position="124"/>
    </location>
</feature>
<proteinExistence type="predicted"/>
<protein>
    <recommendedName>
        <fullName evidence="4">ECF transporter S component</fullName>
    </recommendedName>
</protein>